<dbReference type="Pfam" id="PF25342">
    <property type="entry name" value="GT_PLOD"/>
    <property type="match status" value="1"/>
</dbReference>
<evidence type="ECO:0008006" key="4">
    <source>
        <dbReference type="Google" id="ProtNLM"/>
    </source>
</evidence>
<sequence>MTKIKVYVIILKHEVNLLIEMKKQLNYLNIDYEIFDAIYGMDLNDEYFRKNGITIDENFRNPYTHITLTVGEIGCALSHYYCWKKAYDDNIDYSIIVESDAIFNYNFKNVVNSVIEKAPSFDLLYLGRKTFHEDFNDVLKINDTYKLVNPSFSYWGIGYMLSKSGIDKYVNSRFLNNVIPIDEFLPLMYLNINSGYYKKRNYNSVEVKALALKPSIITPKKNTFMYSSTENQPYYKLKFPTNFYNNIIQVVTVGTDPVDGYNRFIESTVIYGFPYICLGFGSTWRGNDMANGTGGGHKIVLLQEYLDTFNDNDERIILFSDCYDAVLQGPPNLVINKFVKMKQKEKFDILFSAEALIWPDKSLSSEFPDVGTPYKFLNSGGFIGSIKHLKQLVNDKVECYQDDQLYYQKQYLKSVKNDINLKIKLDATSEIFQTLSSHLNYIKLDISMSKVLNTLTNTVPMVIHGNGDVNSKIFINRICNYINVKYRNNFGYKDSHTIKTKLNIDFDKFPIILAILKIETITDAKNIFNYINCIKKQQYPSYKIHYLILNCTNDKKILKYIMEVTSQLELLLNIELQYTKINNSCSSLRDWYCNILNRIYEKYDYILMCVLTQIINNDTWFIKAICSNLNVVAPMLVSKNNKYTSNFNTELRNDNKILTPEYLYILNRDHKGYWNVPYISGNILINKCKYNEISKAISNETIQDEEKNNFNMFFGRCLQVRGIFMYISNYHEYGYILDNKLDHFISQYD</sequence>
<protein>
    <recommendedName>
        <fullName evidence="4">Glycosyltransferase</fullName>
    </recommendedName>
</protein>
<dbReference type="Pfam" id="PF01755">
    <property type="entry name" value="Glyco_transf_25"/>
    <property type="match status" value="1"/>
</dbReference>
<evidence type="ECO:0000259" key="1">
    <source>
        <dbReference type="Pfam" id="PF01755"/>
    </source>
</evidence>
<organism evidence="3">
    <name type="scientific">viral metagenome</name>
    <dbReference type="NCBI Taxonomy" id="1070528"/>
    <lineage>
        <taxon>unclassified sequences</taxon>
        <taxon>metagenomes</taxon>
        <taxon>organismal metagenomes</taxon>
    </lineage>
</organism>
<dbReference type="AlphaFoldDB" id="A0A6C0BRP7"/>
<evidence type="ECO:0000313" key="3">
    <source>
        <dbReference type="EMBL" id="QHS94876.1"/>
    </source>
</evidence>
<dbReference type="PANTHER" id="PTHR10730">
    <property type="entry name" value="PROCOLLAGEN-LYSINE,2-OXOGLUTARATE 5-DIOXYGENASE/GLYCOSYLTRANSFERASE 25 FAMILY MEMBER"/>
    <property type="match status" value="1"/>
</dbReference>
<dbReference type="InterPro" id="IPR057589">
    <property type="entry name" value="GT_PLOD"/>
</dbReference>
<dbReference type="CDD" id="cd06532">
    <property type="entry name" value="Glyco_transf_25"/>
    <property type="match status" value="1"/>
</dbReference>
<feature type="domain" description="PLOD1-3-like GT" evidence="2">
    <location>
        <begin position="248"/>
        <end position="489"/>
    </location>
</feature>
<dbReference type="PANTHER" id="PTHR10730:SF45">
    <property type="entry name" value="PROCOLLAGEN-LYSINE,2-OXOGLUTARATE 5-DIOXYGENASE"/>
    <property type="match status" value="1"/>
</dbReference>
<reference evidence="3" key="1">
    <citation type="journal article" date="2020" name="Nature">
        <title>Giant virus diversity and host interactions through global metagenomics.</title>
        <authorList>
            <person name="Schulz F."/>
            <person name="Roux S."/>
            <person name="Paez-Espino D."/>
            <person name="Jungbluth S."/>
            <person name="Walsh D.A."/>
            <person name="Denef V.J."/>
            <person name="McMahon K.D."/>
            <person name="Konstantinidis K.T."/>
            <person name="Eloe-Fadrosh E.A."/>
            <person name="Kyrpides N.C."/>
            <person name="Woyke T."/>
        </authorList>
    </citation>
    <scope>NUCLEOTIDE SEQUENCE</scope>
    <source>
        <strain evidence="3">GVMAG-M-3300018428-16</strain>
    </source>
</reference>
<dbReference type="CDD" id="cd22997">
    <property type="entry name" value="GT_LH"/>
    <property type="match status" value="1"/>
</dbReference>
<dbReference type="InterPro" id="IPR050757">
    <property type="entry name" value="Collagen_mod_GT25"/>
</dbReference>
<evidence type="ECO:0000259" key="2">
    <source>
        <dbReference type="Pfam" id="PF25342"/>
    </source>
</evidence>
<feature type="domain" description="Glycosyl transferase family 25" evidence="1">
    <location>
        <begin position="4"/>
        <end position="143"/>
    </location>
</feature>
<accession>A0A6C0BRP7</accession>
<dbReference type="InterPro" id="IPR002654">
    <property type="entry name" value="Glyco_trans_25"/>
</dbReference>
<dbReference type="EMBL" id="MN739234">
    <property type="protein sequence ID" value="QHS94876.1"/>
    <property type="molecule type" value="Genomic_DNA"/>
</dbReference>
<dbReference type="GO" id="GO:0050211">
    <property type="term" value="F:procollagen galactosyltransferase activity"/>
    <property type="evidence" value="ECO:0007669"/>
    <property type="project" value="TreeGrafter"/>
</dbReference>
<proteinExistence type="predicted"/>
<name>A0A6C0BRP7_9ZZZZ</name>